<dbReference type="GO" id="GO:0016491">
    <property type="term" value="F:oxidoreductase activity"/>
    <property type="evidence" value="ECO:0007669"/>
    <property type="project" value="InterPro"/>
</dbReference>
<dbReference type="Proteomes" id="UP000485880">
    <property type="component" value="Unassembled WGS sequence"/>
</dbReference>
<dbReference type="InterPro" id="IPR039261">
    <property type="entry name" value="FNR_nucleotide-bd"/>
</dbReference>
<dbReference type="Pfam" id="PF03473">
    <property type="entry name" value="MOSC"/>
    <property type="match status" value="1"/>
</dbReference>
<dbReference type="PROSITE" id="PS51384">
    <property type="entry name" value="FAD_FR"/>
    <property type="match status" value="1"/>
</dbReference>
<name>A0A8B6M4S3_METTU</name>
<dbReference type="CDD" id="cd06184">
    <property type="entry name" value="flavohem_like_fad_nad_binding"/>
    <property type="match status" value="1"/>
</dbReference>
<gene>
    <name evidence="4" type="ORF">MPC4_160009</name>
</gene>
<evidence type="ECO:0000313" key="5">
    <source>
        <dbReference type="Proteomes" id="UP000485880"/>
    </source>
</evidence>
<dbReference type="InterPro" id="IPR001433">
    <property type="entry name" value="OxRdtase_FAD/NAD-bd"/>
</dbReference>
<proteinExistence type="predicted"/>
<dbReference type="InterPro" id="IPR005302">
    <property type="entry name" value="MoCF_Sase_C"/>
</dbReference>
<dbReference type="SUPFAM" id="SSF63380">
    <property type="entry name" value="Riboflavin synthase domain-like"/>
    <property type="match status" value="1"/>
</dbReference>
<evidence type="ECO:0000259" key="3">
    <source>
        <dbReference type="PROSITE" id="PS51384"/>
    </source>
</evidence>
<dbReference type="InterPro" id="IPR001041">
    <property type="entry name" value="2Fe-2S_ferredoxin-type"/>
</dbReference>
<dbReference type="PRINTS" id="PR00409">
    <property type="entry name" value="PHDIOXRDTASE"/>
</dbReference>
<dbReference type="GO" id="GO:0051536">
    <property type="term" value="F:iron-sulfur cluster binding"/>
    <property type="evidence" value="ECO:0007669"/>
    <property type="project" value="InterPro"/>
</dbReference>
<dbReference type="SUPFAM" id="SSF50800">
    <property type="entry name" value="PK beta-barrel domain-like"/>
    <property type="match status" value="1"/>
</dbReference>
<dbReference type="InterPro" id="IPR005163">
    <property type="entry name" value="Tri_helical_YiiM-like"/>
</dbReference>
<dbReference type="InterPro" id="IPR052353">
    <property type="entry name" value="Benzoxazolinone_Detox_Enz"/>
</dbReference>
<dbReference type="InterPro" id="IPR008333">
    <property type="entry name" value="Cbr1-like_FAD-bd_dom"/>
</dbReference>
<dbReference type="PROSITE" id="PS51085">
    <property type="entry name" value="2FE2S_FER_2"/>
    <property type="match status" value="1"/>
</dbReference>
<evidence type="ECO:0000259" key="2">
    <source>
        <dbReference type="PROSITE" id="PS51340"/>
    </source>
</evidence>
<dbReference type="Gene3D" id="3.10.20.30">
    <property type="match status" value="1"/>
</dbReference>
<dbReference type="InterPro" id="IPR036010">
    <property type="entry name" value="2Fe-2S_ferredoxin-like_sf"/>
</dbReference>
<reference evidence="4 5" key="1">
    <citation type="submission" date="2019-05" db="EMBL/GenBank/DDBJ databases">
        <authorList>
            <person name="Farhan Ul Haque M."/>
        </authorList>
    </citation>
    <scope>NUCLEOTIDE SEQUENCE [LARGE SCALE GENOMIC DNA]</scope>
    <source>
        <strain evidence="4">2</strain>
    </source>
</reference>
<dbReference type="Pfam" id="PF03475">
    <property type="entry name" value="YiiM_3-alpha"/>
    <property type="match status" value="1"/>
</dbReference>
<feature type="domain" description="FAD-binding FR-type" evidence="3">
    <location>
        <begin position="276"/>
        <end position="381"/>
    </location>
</feature>
<dbReference type="Gene3D" id="3.40.50.80">
    <property type="entry name" value="Nucleotide-binding domain of ferredoxin-NADP reductase (FNR) module"/>
    <property type="match status" value="1"/>
</dbReference>
<dbReference type="InterPro" id="IPR012675">
    <property type="entry name" value="Beta-grasp_dom_sf"/>
</dbReference>
<dbReference type="PROSITE" id="PS51340">
    <property type="entry name" value="MOSC"/>
    <property type="match status" value="1"/>
</dbReference>
<dbReference type="InterPro" id="IPR017927">
    <property type="entry name" value="FAD-bd_FR_type"/>
</dbReference>
<dbReference type="Gene3D" id="2.40.30.10">
    <property type="entry name" value="Translation factors"/>
    <property type="match status" value="1"/>
</dbReference>
<dbReference type="InterPro" id="IPR017938">
    <property type="entry name" value="Riboflavin_synthase-like_b-brl"/>
</dbReference>
<dbReference type="SUPFAM" id="SSF52343">
    <property type="entry name" value="Ferredoxin reductase-like, C-terminal NADP-linked domain"/>
    <property type="match status" value="1"/>
</dbReference>
<evidence type="ECO:0000259" key="1">
    <source>
        <dbReference type="PROSITE" id="PS51085"/>
    </source>
</evidence>
<keyword evidence="5" id="KW-1185">Reference proteome</keyword>
<protein>
    <submittedName>
        <fullName evidence="4">Sulfurase</fullName>
    </submittedName>
</protein>
<dbReference type="Gene3D" id="2.40.33.20">
    <property type="entry name" value="PK beta-barrel domain-like"/>
    <property type="match status" value="1"/>
</dbReference>
<dbReference type="GO" id="GO:0030170">
    <property type="term" value="F:pyridoxal phosphate binding"/>
    <property type="evidence" value="ECO:0007669"/>
    <property type="project" value="InterPro"/>
</dbReference>
<dbReference type="CDD" id="cd00207">
    <property type="entry name" value="fer2"/>
    <property type="match status" value="1"/>
</dbReference>
<feature type="domain" description="MOSC" evidence="2">
    <location>
        <begin position="68"/>
        <end position="203"/>
    </location>
</feature>
<dbReference type="AlphaFoldDB" id="A0A8B6M4S3"/>
<accession>A0A8B6M4S3</accession>
<dbReference type="SUPFAM" id="SSF54292">
    <property type="entry name" value="2Fe-2S ferredoxin-like"/>
    <property type="match status" value="1"/>
</dbReference>
<organism evidence="4 5">
    <name type="scientific">Methylocella tundrae</name>
    <dbReference type="NCBI Taxonomy" id="227605"/>
    <lineage>
        <taxon>Bacteria</taxon>
        <taxon>Pseudomonadati</taxon>
        <taxon>Pseudomonadota</taxon>
        <taxon>Alphaproteobacteria</taxon>
        <taxon>Hyphomicrobiales</taxon>
        <taxon>Beijerinckiaceae</taxon>
        <taxon>Methylocella</taxon>
    </lineage>
</organism>
<dbReference type="PANTHER" id="PTHR30212:SF2">
    <property type="entry name" value="PROTEIN YIIM"/>
    <property type="match status" value="1"/>
</dbReference>
<dbReference type="Pfam" id="PF00175">
    <property type="entry name" value="NAD_binding_1"/>
    <property type="match status" value="1"/>
</dbReference>
<dbReference type="EMBL" id="CABFMQ020000068">
    <property type="protein sequence ID" value="VTZ49359.1"/>
    <property type="molecule type" value="Genomic_DNA"/>
</dbReference>
<dbReference type="Pfam" id="PF00970">
    <property type="entry name" value="FAD_binding_6"/>
    <property type="match status" value="1"/>
</dbReference>
<dbReference type="InterPro" id="IPR011037">
    <property type="entry name" value="Pyrv_Knase-like_insert_dom_sf"/>
</dbReference>
<comment type="caution">
    <text evidence="4">The sequence shown here is derived from an EMBL/GenBank/DDBJ whole genome shotgun (WGS) entry which is preliminary data.</text>
</comment>
<dbReference type="PANTHER" id="PTHR30212">
    <property type="entry name" value="PROTEIN YIIM"/>
    <property type="match status" value="1"/>
</dbReference>
<sequence length="626" mass="68172">MNKDYAPTIEPRTRSSRLERSGANAWRWAFLLSAREVEVTARLLSVNVGLPRDIDWRGRTVHTAIWKRPVQGRRMARRLNIDGDGQGDLAGHGGEHRAVFVYQIDSYHYWRRQLGRDDFTHGQFGENFTVDGLSDHEVCIGDQYRIGSALLEVTQPRVTCYRVGMRMSEPQMAALLVAQGRPGFYLRVLQEGEVAAGDEIVQVAEGPERMTVFEINALLYMPGHSRGQLERALRIPALSAGWRASFQALLQQDQSRGATTGNAGLAPSSGPAPAWLGFRPLRVSRKFRESSSVISLTLEPVDGSSLTRALPGQFIVLRLKAAPDAPALLRSYSLSGEPSTERYRVSVKREPHGGATAYIQDELQVGDVLDVSAPRGSFTLRPGDGPVVFLSAGIGVTPVLAMLHALAADASTKEIWWLYGTRERREHPFAVETDALLEALAHSRRHIRYSSPAAEDQLGVDFDACGHLDMDGLRETAAPRDAEFYICGPPTFMRDMTAGLAGWGVAAGNIHTEIFGSGPSVTPGIAAAPRPQPHLPPGAPGNGPRVSFARSGIEVRWESGYQSLLELAEACDVPVRWSCRTGVCHTCETGLVAGAVTYRPDPIDSPAGDNALICCCQPQGDIVIDL</sequence>
<evidence type="ECO:0000313" key="4">
    <source>
        <dbReference type="EMBL" id="VTZ49359.1"/>
    </source>
</evidence>
<feature type="domain" description="2Fe-2S ferredoxin-type" evidence="1">
    <location>
        <begin position="544"/>
        <end position="626"/>
    </location>
</feature>
<dbReference type="Pfam" id="PF00111">
    <property type="entry name" value="Fer2"/>
    <property type="match status" value="1"/>
</dbReference>
<dbReference type="GO" id="GO:0030151">
    <property type="term" value="F:molybdenum ion binding"/>
    <property type="evidence" value="ECO:0007669"/>
    <property type="project" value="InterPro"/>
</dbReference>